<dbReference type="Gene3D" id="3.40.50.150">
    <property type="entry name" value="Vaccinia Virus protein VP39"/>
    <property type="match status" value="1"/>
</dbReference>
<dbReference type="SUPFAM" id="SSF53335">
    <property type="entry name" value="S-adenosyl-L-methionine-dependent methyltransferases"/>
    <property type="match status" value="1"/>
</dbReference>
<dbReference type="PANTHER" id="PTHR35897:SF1">
    <property type="entry name" value="METHYLTRANSFERASE AUSD"/>
    <property type="match status" value="1"/>
</dbReference>
<evidence type="ECO:0000313" key="7">
    <source>
        <dbReference type="Proteomes" id="UP001212152"/>
    </source>
</evidence>
<dbReference type="Proteomes" id="UP001212152">
    <property type="component" value="Unassembled WGS sequence"/>
</dbReference>
<keyword evidence="3" id="KW-0949">S-adenosyl-L-methionine</keyword>
<evidence type="ECO:0000256" key="4">
    <source>
        <dbReference type="ARBA" id="ARBA00038314"/>
    </source>
</evidence>
<evidence type="ECO:0000256" key="1">
    <source>
        <dbReference type="ARBA" id="ARBA00005179"/>
    </source>
</evidence>
<name>A0AAD5XL08_9FUNG</name>
<feature type="region of interest" description="Disordered" evidence="5">
    <location>
        <begin position="275"/>
        <end position="294"/>
    </location>
</feature>
<dbReference type="InterPro" id="IPR051654">
    <property type="entry name" value="Meroterpenoid_MTases"/>
</dbReference>
<keyword evidence="7" id="KW-1185">Reference proteome</keyword>
<evidence type="ECO:0000313" key="6">
    <source>
        <dbReference type="EMBL" id="KAJ3176027.1"/>
    </source>
</evidence>
<dbReference type="EMBL" id="JADGJQ010000045">
    <property type="protein sequence ID" value="KAJ3176027.1"/>
    <property type="molecule type" value="Genomic_DNA"/>
</dbReference>
<dbReference type="AlphaFoldDB" id="A0AAD5XL08"/>
<comment type="pathway">
    <text evidence="1">Secondary metabolite biosynthesis.</text>
</comment>
<gene>
    <name evidence="6" type="ORF">HDU87_005544</name>
</gene>
<evidence type="ECO:0000256" key="5">
    <source>
        <dbReference type="SAM" id="MobiDB-lite"/>
    </source>
</evidence>
<sequence>MTGTGRNPYSWASDARDEDLLTIPSSALGFLSEYKREPDFEKLRATLSKIWQESRSKFHVYKCIATFQFLKPRVADHPLYRTLVEELKSEKTGALPVNRVLELGCCFGTDVRKLMQDGVPASRIVASDLHAGYWQLGMKLYDDADRIAGVETVFGDWAVSPNMSSVAAVADEDTLPPVDFAAYRAHFSFVVASAILHCLSEVQIQAFIGNVADVLVPGGTFLGSCVGRVTEGAWMSSGSDQEVGSQTRYLHSPESLEKLLRRFGFKDVVVEAKSVPSTEGSGNGGEKKSPADMNHGLRMLFQATRM</sequence>
<proteinExistence type="inferred from homology"/>
<evidence type="ECO:0000256" key="2">
    <source>
        <dbReference type="ARBA" id="ARBA00022679"/>
    </source>
</evidence>
<keyword evidence="2" id="KW-0808">Transferase</keyword>
<dbReference type="PANTHER" id="PTHR35897">
    <property type="entry name" value="METHYLTRANSFERASE AUSD"/>
    <property type="match status" value="1"/>
</dbReference>
<reference evidence="6" key="1">
    <citation type="submission" date="2020-05" db="EMBL/GenBank/DDBJ databases">
        <title>Phylogenomic resolution of chytrid fungi.</title>
        <authorList>
            <person name="Stajich J.E."/>
            <person name="Amses K."/>
            <person name="Simmons R."/>
            <person name="Seto K."/>
            <person name="Myers J."/>
            <person name="Bonds A."/>
            <person name="Quandt C.A."/>
            <person name="Barry K."/>
            <person name="Liu P."/>
            <person name="Grigoriev I."/>
            <person name="Longcore J.E."/>
            <person name="James T.Y."/>
        </authorList>
    </citation>
    <scope>NUCLEOTIDE SEQUENCE</scope>
    <source>
        <strain evidence="6">JEL0379</strain>
    </source>
</reference>
<comment type="caution">
    <text evidence="6">The sequence shown here is derived from an EMBL/GenBank/DDBJ whole genome shotgun (WGS) entry which is preliminary data.</text>
</comment>
<evidence type="ECO:0000256" key="3">
    <source>
        <dbReference type="ARBA" id="ARBA00022691"/>
    </source>
</evidence>
<comment type="similarity">
    <text evidence="4">Belongs to the class I-like SAM-binding methyltransferase superfamily.</text>
</comment>
<dbReference type="GO" id="GO:0016740">
    <property type="term" value="F:transferase activity"/>
    <property type="evidence" value="ECO:0007669"/>
    <property type="project" value="UniProtKB-KW"/>
</dbReference>
<protein>
    <recommendedName>
        <fullName evidence="8">Methyltransferase domain-containing protein</fullName>
    </recommendedName>
</protein>
<accession>A0AAD5XL08</accession>
<evidence type="ECO:0008006" key="8">
    <source>
        <dbReference type="Google" id="ProtNLM"/>
    </source>
</evidence>
<organism evidence="6 7">
    <name type="scientific">Geranomyces variabilis</name>
    <dbReference type="NCBI Taxonomy" id="109894"/>
    <lineage>
        <taxon>Eukaryota</taxon>
        <taxon>Fungi</taxon>
        <taxon>Fungi incertae sedis</taxon>
        <taxon>Chytridiomycota</taxon>
        <taxon>Chytridiomycota incertae sedis</taxon>
        <taxon>Chytridiomycetes</taxon>
        <taxon>Spizellomycetales</taxon>
        <taxon>Powellomycetaceae</taxon>
        <taxon>Geranomyces</taxon>
    </lineage>
</organism>
<dbReference type="InterPro" id="IPR029063">
    <property type="entry name" value="SAM-dependent_MTases_sf"/>
</dbReference>